<protein>
    <submittedName>
        <fullName evidence="6">MFS transporter</fullName>
    </submittedName>
</protein>
<dbReference type="PROSITE" id="PS50893">
    <property type="entry name" value="ABC_TRANSPORTER_2"/>
    <property type="match status" value="1"/>
</dbReference>
<dbReference type="CDD" id="cd03230">
    <property type="entry name" value="ABC_DR_subfamily_A"/>
    <property type="match status" value="1"/>
</dbReference>
<comment type="caution">
    <text evidence="6">The sequence shown here is derived from an EMBL/GenBank/DDBJ whole genome shotgun (WGS) entry which is preliminary data.</text>
</comment>
<dbReference type="AlphaFoldDB" id="A0A0P6XPZ8"/>
<keyword evidence="2" id="KW-0813">Transport</keyword>
<dbReference type="InterPro" id="IPR027417">
    <property type="entry name" value="P-loop_NTPase"/>
</dbReference>
<dbReference type="EMBL" id="LGCK01000003">
    <property type="protein sequence ID" value="KPL74305.1"/>
    <property type="molecule type" value="Genomic_DNA"/>
</dbReference>
<proteinExistence type="inferred from homology"/>
<evidence type="ECO:0000313" key="6">
    <source>
        <dbReference type="EMBL" id="KPL74305.1"/>
    </source>
</evidence>
<dbReference type="PANTHER" id="PTHR43335:SF4">
    <property type="entry name" value="ABC TRANSPORTER, ATP-BINDING PROTEIN"/>
    <property type="match status" value="1"/>
</dbReference>
<dbReference type="InterPro" id="IPR017871">
    <property type="entry name" value="ABC_transporter-like_CS"/>
</dbReference>
<dbReference type="PANTHER" id="PTHR43335">
    <property type="entry name" value="ABC TRANSPORTER, ATP-BINDING PROTEIN"/>
    <property type="match status" value="1"/>
</dbReference>
<dbReference type="PROSITE" id="PS00211">
    <property type="entry name" value="ABC_TRANSPORTER_1"/>
    <property type="match status" value="1"/>
</dbReference>
<comment type="similarity">
    <text evidence="1">Belongs to the ABC transporter superfamily.</text>
</comment>
<dbReference type="OrthoDB" id="9775135at2"/>
<organism evidence="6 7">
    <name type="scientific">Leptolinea tardivitalis</name>
    <dbReference type="NCBI Taxonomy" id="229920"/>
    <lineage>
        <taxon>Bacteria</taxon>
        <taxon>Bacillati</taxon>
        <taxon>Chloroflexota</taxon>
        <taxon>Anaerolineae</taxon>
        <taxon>Anaerolineales</taxon>
        <taxon>Anaerolineaceae</taxon>
        <taxon>Leptolinea</taxon>
    </lineage>
</organism>
<dbReference type="Gene3D" id="3.40.50.300">
    <property type="entry name" value="P-loop containing nucleotide triphosphate hydrolases"/>
    <property type="match status" value="1"/>
</dbReference>
<dbReference type="InterPro" id="IPR003593">
    <property type="entry name" value="AAA+_ATPase"/>
</dbReference>
<feature type="domain" description="ABC transporter" evidence="5">
    <location>
        <begin position="2"/>
        <end position="229"/>
    </location>
</feature>
<gene>
    <name evidence="6" type="ORF">ADM99_01685</name>
</gene>
<dbReference type="InterPro" id="IPR003439">
    <property type="entry name" value="ABC_transporter-like_ATP-bd"/>
</dbReference>
<evidence type="ECO:0000313" key="7">
    <source>
        <dbReference type="Proteomes" id="UP000050430"/>
    </source>
</evidence>
<dbReference type="STRING" id="229920.ADM99_01685"/>
<keyword evidence="7" id="KW-1185">Reference proteome</keyword>
<evidence type="ECO:0000256" key="3">
    <source>
        <dbReference type="ARBA" id="ARBA00022741"/>
    </source>
</evidence>
<dbReference type="Proteomes" id="UP000050430">
    <property type="component" value="Unassembled WGS sequence"/>
</dbReference>
<dbReference type="SUPFAM" id="SSF52540">
    <property type="entry name" value="P-loop containing nucleoside triphosphate hydrolases"/>
    <property type="match status" value="1"/>
</dbReference>
<dbReference type="RefSeq" id="WP_062420779.1">
    <property type="nucleotide sequence ID" value="NZ_BBYA01000004.1"/>
</dbReference>
<dbReference type="GO" id="GO:0005524">
    <property type="term" value="F:ATP binding"/>
    <property type="evidence" value="ECO:0007669"/>
    <property type="project" value="UniProtKB-KW"/>
</dbReference>
<reference evidence="6 7" key="1">
    <citation type="submission" date="2015-07" db="EMBL/GenBank/DDBJ databases">
        <title>Genome sequence of Leptolinea tardivitalis DSM 16556.</title>
        <authorList>
            <person name="Hemp J."/>
            <person name="Ward L.M."/>
            <person name="Pace L.A."/>
            <person name="Fischer W.W."/>
        </authorList>
    </citation>
    <scope>NUCLEOTIDE SEQUENCE [LARGE SCALE GENOMIC DNA]</scope>
    <source>
        <strain evidence="6 7">YMTK-2</strain>
    </source>
</reference>
<evidence type="ECO:0000256" key="1">
    <source>
        <dbReference type="ARBA" id="ARBA00005417"/>
    </source>
</evidence>
<evidence type="ECO:0000256" key="4">
    <source>
        <dbReference type="ARBA" id="ARBA00022840"/>
    </source>
</evidence>
<dbReference type="Pfam" id="PF00005">
    <property type="entry name" value="ABC_tran"/>
    <property type="match status" value="1"/>
</dbReference>
<dbReference type="SMART" id="SM00382">
    <property type="entry name" value="AAA"/>
    <property type="match status" value="1"/>
</dbReference>
<keyword evidence="4" id="KW-0067">ATP-binding</keyword>
<sequence length="316" mass="34746">MIRVKSLSKDYGSRRAVDQISFSAAKGEILGFLGPNGAGKTTTMRMLTGYMPPTSGTAEIGGFDVVENSLEVRKLVGYMPESVPLYNEMTLMEYLTYMGEFHNIPDLDDRVDEVLEKVHLDNRAGGYVGNLSKGMRQRLGLAQAILHRPEVLILDEPTIGLDPAQIIEVRNLIREIGKEHTVMLSTHILTEVQQVCNRVIIINKGHIVAEDTPSGLQARLTGADRVNIKIKGEASELLPLITPLPGVMNVEAKKENELEVSMSAGQDIRPEIARLIVKNGFDLLEMQAASLSLEDIFMQLTQDEPARPSLDGTVDA</sequence>
<evidence type="ECO:0000259" key="5">
    <source>
        <dbReference type="PROSITE" id="PS50893"/>
    </source>
</evidence>
<accession>A0A0P6XPZ8</accession>
<name>A0A0P6XPZ8_9CHLR</name>
<dbReference type="GO" id="GO:0016887">
    <property type="term" value="F:ATP hydrolysis activity"/>
    <property type="evidence" value="ECO:0007669"/>
    <property type="project" value="InterPro"/>
</dbReference>
<keyword evidence="3" id="KW-0547">Nucleotide-binding</keyword>
<evidence type="ECO:0000256" key="2">
    <source>
        <dbReference type="ARBA" id="ARBA00022448"/>
    </source>
</evidence>